<organism evidence="1 2">
    <name type="scientific">Anas platyrhynchos</name>
    <name type="common">Mallard</name>
    <name type="synonym">Anas boschas</name>
    <dbReference type="NCBI Taxonomy" id="8839"/>
    <lineage>
        <taxon>Eukaryota</taxon>
        <taxon>Metazoa</taxon>
        <taxon>Chordata</taxon>
        <taxon>Craniata</taxon>
        <taxon>Vertebrata</taxon>
        <taxon>Euteleostomi</taxon>
        <taxon>Archelosauria</taxon>
        <taxon>Archosauria</taxon>
        <taxon>Dinosauria</taxon>
        <taxon>Saurischia</taxon>
        <taxon>Theropoda</taxon>
        <taxon>Coelurosauria</taxon>
        <taxon>Aves</taxon>
        <taxon>Neognathae</taxon>
        <taxon>Galloanserae</taxon>
        <taxon>Anseriformes</taxon>
        <taxon>Anatidae</taxon>
        <taxon>Anatinae</taxon>
        <taxon>Anas</taxon>
    </lineage>
</organism>
<dbReference type="AlphaFoldDB" id="R0L8W5"/>
<reference evidence="2" key="1">
    <citation type="journal article" date="2013" name="Nat. Genet.">
        <title>The duck genome and transcriptome provide insight into an avian influenza virus reservoir species.</title>
        <authorList>
            <person name="Huang Y."/>
            <person name="Li Y."/>
            <person name="Burt D.W."/>
            <person name="Chen H."/>
            <person name="Zhang Y."/>
            <person name="Qian W."/>
            <person name="Kim H."/>
            <person name="Gan S."/>
            <person name="Zhao Y."/>
            <person name="Li J."/>
            <person name="Yi K."/>
            <person name="Feng H."/>
            <person name="Zhu P."/>
            <person name="Li B."/>
            <person name="Liu Q."/>
            <person name="Fairley S."/>
            <person name="Magor K.E."/>
            <person name="Du Z."/>
            <person name="Hu X."/>
            <person name="Goodman L."/>
            <person name="Tafer H."/>
            <person name="Vignal A."/>
            <person name="Lee T."/>
            <person name="Kim K.W."/>
            <person name="Sheng Z."/>
            <person name="An Y."/>
            <person name="Searle S."/>
            <person name="Herrero J."/>
            <person name="Groenen M.A."/>
            <person name="Crooijmans R.P."/>
            <person name="Faraut T."/>
            <person name="Cai Q."/>
            <person name="Webster R.G."/>
            <person name="Aldridge J.R."/>
            <person name="Warren W.C."/>
            <person name="Bartschat S."/>
            <person name="Kehr S."/>
            <person name="Marz M."/>
            <person name="Stadler P.F."/>
            <person name="Smith J."/>
            <person name="Kraus R.H."/>
            <person name="Zhao Y."/>
            <person name="Ren L."/>
            <person name="Fei J."/>
            <person name="Morisson M."/>
            <person name="Kaiser P."/>
            <person name="Griffin D.K."/>
            <person name="Rao M."/>
            <person name="Pitel F."/>
            <person name="Wang J."/>
            <person name="Li N."/>
        </authorList>
    </citation>
    <scope>NUCLEOTIDE SEQUENCE [LARGE SCALE GENOMIC DNA]</scope>
</reference>
<evidence type="ECO:0000313" key="2">
    <source>
        <dbReference type="Proteomes" id="UP000296049"/>
    </source>
</evidence>
<dbReference type="EMBL" id="KB743594">
    <property type="protein sequence ID" value="EOA97859.1"/>
    <property type="molecule type" value="Genomic_DNA"/>
</dbReference>
<proteinExistence type="predicted"/>
<gene>
    <name evidence="1" type="ORF">Anapl_11751</name>
</gene>
<accession>R0L8W5</accession>
<sequence length="674" mass="73105">MLGLRLLHDRGCLQLADERKREHQVTVFNLSLTHLEEFQMLSSVLSTPQISSAKCIFSFILLVLSSAGGLRAAELDKQMKYGSAQLKMSWRGLSQEVLVSGCNFMSWVMALKILDEQPQRVSQRGEAFLDFDLTQAGASPVAQTMRQIFEPLSPSPRGSTVLALQQLECLQSLSEATPLALPAPWLPLSARNPELSIQGVPRPLCIFPLPLSLQLDSSLEPALLLRYRGREHCYPACFPSPGEATICSKAIIVFQLLPSPTHCHCWRCLASPRGNANASLAVDSLKKFWKEDAHLRIRSFGPEPPPADLLPEATCSSQQLGRRLEEFNEGWQALLAPCGRLSPGSGVRILHGTATGHGTGEGGAGDKQPLSAIQWPAAPSHHPQGPCSFLQQPAGQPNHPTCSGRAKINLLAHVHHSVHGVGASAEIRVSGEGAALGENVKEEARLFCQHVEHLLSRLPQKTTRRTEKGRSEQPAVPGGAGCVWIPLLSAGHTPASGSWGFAKRFVCHFLLSVGLDAQQVSTLKPGCHTLKPNRFLASICATAAYEIQMCRITFSRQGQLDLRSCLGVSVANSIRKAGQAVPGTEPARKKGPCATLHGAEQRVYGAGQCRSTWYSACRGQYLQEQSIKPSVYQSLGWPQSTLTCPSCHRRKPGVLFCRGQSQAAPYVLRISMTG</sequence>
<evidence type="ECO:0000313" key="1">
    <source>
        <dbReference type="EMBL" id="EOA97859.1"/>
    </source>
</evidence>
<dbReference type="Proteomes" id="UP000296049">
    <property type="component" value="Unassembled WGS sequence"/>
</dbReference>
<keyword evidence="2" id="KW-1185">Reference proteome</keyword>
<name>R0L8W5_ANAPL</name>
<protein>
    <submittedName>
        <fullName evidence="1">Uncharacterized protein</fullName>
    </submittedName>
</protein>